<dbReference type="EMBL" id="QKYT01000877">
    <property type="protein sequence ID" value="RIA80901.1"/>
    <property type="molecule type" value="Genomic_DNA"/>
</dbReference>
<evidence type="ECO:0000313" key="1">
    <source>
        <dbReference type="EMBL" id="RIA80901.1"/>
    </source>
</evidence>
<dbReference type="AlphaFoldDB" id="A0A397SDS8"/>
<accession>A0A397SDS8</accession>
<comment type="caution">
    <text evidence="1">The sequence shown here is derived from an EMBL/GenBank/DDBJ whole genome shotgun (WGS) entry which is preliminary data.</text>
</comment>
<proteinExistence type="predicted"/>
<name>A0A397SDS8_9GLOM</name>
<gene>
    <name evidence="1" type="ORF">C1645_881905</name>
</gene>
<dbReference type="Proteomes" id="UP000265703">
    <property type="component" value="Unassembled WGS sequence"/>
</dbReference>
<protein>
    <submittedName>
        <fullName evidence="1">Uncharacterized protein</fullName>
    </submittedName>
</protein>
<reference evidence="1 2" key="1">
    <citation type="submission" date="2018-06" db="EMBL/GenBank/DDBJ databases">
        <title>Comparative genomics reveals the genomic features of Rhizophagus irregularis, R. cerebriforme, R. diaphanum and Gigaspora rosea, and their symbiotic lifestyle signature.</title>
        <authorList>
            <person name="Morin E."/>
            <person name="San Clemente H."/>
            <person name="Chen E.C.H."/>
            <person name="De La Providencia I."/>
            <person name="Hainaut M."/>
            <person name="Kuo A."/>
            <person name="Kohler A."/>
            <person name="Murat C."/>
            <person name="Tang N."/>
            <person name="Roy S."/>
            <person name="Loubradou J."/>
            <person name="Henrissat B."/>
            <person name="Grigoriev I.V."/>
            <person name="Corradi N."/>
            <person name="Roux C."/>
            <person name="Martin F.M."/>
        </authorList>
    </citation>
    <scope>NUCLEOTIDE SEQUENCE [LARGE SCALE GENOMIC DNA]</scope>
    <source>
        <strain evidence="1 2">DAOM 227022</strain>
    </source>
</reference>
<keyword evidence="2" id="KW-1185">Reference proteome</keyword>
<evidence type="ECO:0000313" key="2">
    <source>
        <dbReference type="Proteomes" id="UP000265703"/>
    </source>
</evidence>
<organism evidence="1 2">
    <name type="scientific">Glomus cerebriforme</name>
    <dbReference type="NCBI Taxonomy" id="658196"/>
    <lineage>
        <taxon>Eukaryota</taxon>
        <taxon>Fungi</taxon>
        <taxon>Fungi incertae sedis</taxon>
        <taxon>Mucoromycota</taxon>
        <taxon>Glomeromycotina</taxon>
        <taxon>Glomeromycetes</taxon>
        <taxon>Glomerales</taxon>
        <taxon>Glomeraceae</taxon>
        <taxon>Glomus</taxon>
    </lineage>
</organism>
<sequence>MSKIYEFIHSEDHTIGTIGSLIKIVYLLIKFSGTASFKSIFNKNLVNLLLPLNSSSKLRIAKDEKLFGNIKFLKDDELMNCKTFVIIMDQNGVPKQRYDDTSDQDAPVQNSAFL</sequence>